<dbReference type="InterPro" id="IPR016181">
    <property type="entry name" value="Acyl_CoA_acyltransferase"/>
</dbReference>
<evidence type="ECO:0000313" key="3">
    <source>
        <dbReference type="EMBL" id="GAA0880892.1"/>
    </source>
</evidence>
<keyword evidence="1" id="KW-0808">Transferase</keyword>
<comment type="caution">
    <text evidence="3">The sequence shown here is derived from an EMBL/GenBank/DDBJ whole genome shotgun (WGS) entry which is preliminary data.</text>
</comment>
<gene>
    <name evidence="3" type="ORF">GCM10009119_38620</name>
</gene>
<dbReference type="CDD" id="cd04301">
    <property type="entry name" value="NAT_SF"/>
    <property type="match status" value="1"/>
</dbReference>
<dbReference type="Gene3D" id="3.40.630.30">
    <property type="match status" value="1"/>
</dbReference>
<organism evidence="3 4">
    <name type="scientific">Algoriphagus jejuensis</name>
    <dbReference type="NCBI Taxonomy" id="419934"/>
    <lineage>
        <taxon>Bacteria</taxon>
        <taxon>Pseudomonadati</taxon>
        <taxon>Bacteroidota</taxon>
        <taxon>Cytophagia</taxon>
        <taxon>Cytophagales</taxon>
        <taxon>Cyclobacteriaceae</taxon>
        <taxon>Algoriphagus</taxon>
    </lineage>
</organism>
<sequence>MITPLPFDSALFGYPVGKCLVTDNWNEETFLKEAHPFQLVYLYSEKELSCKSSSIALVDVKLTYLEHLNQEVSLPKDIQRWEGELQESLTHLALESGVYSRFKTDLRLKNGEFEKLYRLWIRKVWEKGEIFCATNQEGLVTVSVEGQLAKIGLLAVDSAYRKQGWGRKLVIAAEAFAIQMGAERMLIPTQQKNLPACKLYRSLGYELTITEWVYHWHQSPQPVISTLGEIS</sequence>
<dbReference type="PANTHER" id="PTHR13947:SF37">
    <property type="entry name" value="LD18367P"/>
    <property type="match status" value="1"/>
</dbReference>
<name>A0ABN1N4V4_9BACT</name>
<dbReference type="SUPFAM" id="SSF55729">
    <property type="entry name" value="Acyl-CoA N-acyltransferases (Nat)"/>
    <property type="match status" value="1"/>
</dbReference>
<keyword evidence="4" id="KW-1185">Reference proteome</keyword>
<dbReference type="InterPro" id="IPR050769">
    <property type="entry name" value="NAT_camello-type"/>
</dbReference>
<reference evidence="3 4" key="1">
    <citation type="journal article" date="2019" name="Int. J. Syst. Evol. Microbiol.">
        <title>The Global Catalogue of Microorganisms (GCM) 10K type strain sequencing project: providing services to taxonomists for standard genome sequencing and annotation.</title>
        <authorList>
            <consortium name="The Broad Institute Genomics Platform"/>
            <consortium name="The Broad Institute Genome Sequencing Center for Infectious Disease"/>
            <person name="Wu L."/>
            <person name="Ma J."/>
        </authorList>
    </citation>
    <scope>NUCLEOTIDE SEQUENCE [LARGE SCALE GENOMIC DNA]</scope>
    <source>
        <strain evidence="3 4">JCM 16112</strain>
    </source>
</reference>
<dbReference type="Pfam" id="PF00583">
    <property type="entry name" value="Acetyltransf_1"/>
    <property type="match status" value="1"/>
</dbReference>
<accession>A0ABN1N4V4</accession>
<dbReference type="InterPro" id="IPR000182">
    <property type="entry name" value="GNAT_dom"/>
</dbReference>
<evidence type="ECO:0000259" key="2">
    <source>
        <dbReference type="PROSITE" id="PS51186"/>
    </source>
</evidence>
<evidence type="ECO:0000313" key="4">
    <source>
        <dbReference type="Proteomes" id="UP001500469"/>
    </source>
</evidence>
<dbReference type="RefSeq" id="WP_343854471.1">
    <property type="nucleotide sequence ID" value="NZ_BAAAFI010000047.1"/>
</dbReference>
<proteinExistence type="predicted"/>
<dbReference type="PANTHER" id="PTHR13947">
    <property type="entry name" value="GNAT FAMILY N-ACETYLTRANSFERASE"/>
    <property type="match status" value="1"/>
</dbReference>
<evidence type="ECO:0000256" key="1">
    <source>
        <dbReference type="ARBA" id="ARBA00022679"/>
    </source>
</evidence>
<feature type="domain" description="N-acetyltransferase" evidence="2">
    <location>
        <begin position="138"/>
        <end position="222"/>
    </location>
</feature>
<dbReference type="Proteomes" id="UP001500469">
    <property type="component" value="Unassembled WGS sequence"/>
</dbReference>
<protein>
    <recommendedName>
        <fullName evidence="2">N-acetyltransferase domain-containing protein</fullName>
    </recommendedName>
</protein>
<dbReference type="PROSITE" id="PS51186">
    <property type="entry name" value="GNAT"/>
    <property type="match status" value="1"/>
</dbReference>
<dbReference type="EMBL" id="BAAAFI010000047">
    <property type="protein sequence ID" value="GAA0880892.1"/>
    <property type="molecule type" value="Genomic_DNA"/>
</dbReference>